<dbReference type="Pfam" id="PF00717">
    <property type="entry name" value="Peptidase_S24"/>
    <property type="match status" value="1"/>
</dbReference>
<dbReference type="AlphaFoldDB" id="A0A6M7TJY4"/>
<keyword evidence="5" id="KW-0804">Transcription</keyword>
<dbReference type="Gene3D" id="2.10.109.10">
    <property type="entry name" value="Umud Fragment, subunit A"/>
    <property type="match status" value="1"/>
</dbReference>
<organism evidence="6 7">
    <name type="scientific">Mesorhizobium jarvisii</name>
    <dbReference type="NCBI Taxonomy" id="1777867"/>
    <lineage>
        <taxon>Bacteria</taxon>
        <taxon>Pseudomonadati</taxon>
        <taxon>Pseudomonadota</taxon>
        <taxon>Alphaproteobacteria</taxon>
        <taxon>Hyphomicrobiales</taxon>
        <taxon>Phyllobacteriaceae</taxon>
        <taxon>Mesorhizobium</taxon>
    </lineage>
</organism>
<evidence type="ECO:0000256" key="3">
    <source>
        <dbReference type="ARBA" id="ARBA00023015"/>
    </source>
</evidence>
<dbReference type="InterPro" id="IPR015927">
    <property type="entry name" value="Peptidase_S24_S26A/B/C"/>
</dbReference>
<dbReference type="EMBL" id="QZXA01000009">
    <property type="protein sequence ID" value="RJT31080.1"/>
    <property type="molecule type" value="Genomic_DNA"/>
</dbReference>
<dbReference type="SUPFAM" id="SSF47413">
    <property type="entry name" value="lambda repressor-like DNA-binding domains"/>
    <property type="match status" value="1"/>
</dbReference>
<dbReference type="Gene3D" id="1.10.260.40">
    <property type="entry name" value="lambda repressor-like DNA-binding domains"/>
    <property type="match status" value="1"/>
</dbReference>
<dbReference type="InterPro" id="IPR019756">
    <property type="entry name" value="Pept_S26A_signal_pept_1_Ser-AS"/>
</dbReference>
<dbReference type="SUPFAM" id="SSF51306">
    <property type="entry name" value="LexA/Signal peptidase"/>
    <property type="match status" value="1"/>
</dbReference>
<reference evidence="6 7" key="1">
    <citation type="submission" date="2018-09" db="EMBL/GenBank/DDBJ databases">
        <title>Mesorhizobium carmichaelinearum sp. nov. isolated from Carmichaelinea spp. root nodules in New Zealand.</title>
        <authorList>
            <person name="De Meyer S.E."/>
        </authorList>
    </citation>
    <scope>NUCLEOTIDE SEQUENCE [LARGE SCALE GENOMIC DNA]</scope>
    <source>
        <strain evidence="6 7">LMG 28313</strain>
    </source>
</reference>
<evidence type="ECO:0000313" key="6">
    <source>
        <dbReference type="EMBL" id="RJT31080.1"/>
    </source>
</evidence>
<keyword evidence="7" id="KW-1185">Reference proteome</keyword>
<keyword evidence="4" id="KW-0238">DNA-binding</keyword>
<dbReference type="PROSITE" id="PS50943">
    <property type="entry name" value="HTH_CROC1"/>
    <property type="match status" value="1"/>
</dbReference>
<dbReference type="GO" id="GO:0016020">
    <property type="term" value="C:membrane"/>
    <property type="evidence" value="ECO:0007669"/>
    <property type="project" value="InterPro"/>
</dbReference>
<dbReference type="GO" id="GO:0006508">
    <property type="term" value="P:proteolysis"/>
    <property type="evidence" value="ECO:0007669"/>
    <property type="project" value="UniProtKB-KW"/>
</dbReference>
<accession>A0A6M7TJY4</accession>
<gene>
    <name evidence="6" type="ORF">D3242_22730</name>
</gene>
<evidence type="ECO:0000256" key="2">
    <source>
        <dbReference type="ARBA" id="ARBA00022801"/>
    </source>
</evidence>
<proteinExistence type="predicted"/>
<dbReference type="GO" id="GO:0004252">
    <property type="term" value="F:serine-type endopeptidase activity"/>
    <property type="evidence" value="ECO:0007669"/>
    <property type="project" value="InterPro"/>
</dbReference>
<sequence>MFTALSTINLPLTASNISRLDYRMSTDTTSPLAERILRRLEATGKSMRSASLEVGSDALIRNIMTGKSKSPRAENLEGIAKALGTTAIWLLTGEGPESVGEDSRAQGFQPLIIPGKELVGDRNFPVYAAARGGNEGHQIITFEAIEYVKRPAFLENVKAAYGVYVVGESMLPAFEPGDMALVHPHLPPARDRNVVLYHVPPVAEAEAMIKRLVRFDDRDWHLRQYNPPEGEERDFTVSRADWTVCHRIVGKYEAR</sequence>
<keyword evidence="2" id="KW-0378">Hydrolase</keyword>
<keyword evidence="3" id="KW-0805">Transcription regulation</keyword>
<dbReference type="Proteomes" id="UP000275530">
    <property type="component" value="Unassembled WGS sequence"/>
</dbReference>
<dbReference type="GO" id="GO:0003677">
    <property type="term" value="F:DNA binding"/>
    <property type="evidence" value="ECO:0007669"/>
    <property type="project" value="UniProtKB-KW"/>
</dbReference>
<evidence type="ECO:0000256" key="1">
    <source>
        <dbReference type="ARBA" id="ARBA00022670"/>
    </source>
</evidence>
<evidence type="ECO:0000256" key="5">
    <source>
        <dbReference type="ARBA" id="ARBA00023163"/>
    </source>
</evidence>
<protein>
    <submittedName>
        <fullName evidence="6">XRE family transcriptional regulator</fullName>
    </submittedName>
</protein>
<evidence type="ECO:0000256" key="4">
    <source>
        <dbReference type="ARBA" id="ARBA00023125"/>
    </source>
</evidence>
<dbReference type="SMART" id="SM00530">
    <property type="entry name" value="HTH_XRE"/>
    <property type="match status" value="1"/>
</dbReference>
<dbReference type="InterPro" id="IPR036286">
    <property type="entry name" value="LexA/Signal_pep-like_sf"/>
</dbReference>
<evidence type="ECO:0000313" key="7">
    <source>
        <dbReference type="Proteomes" id="UP000275530"/>
    </source>
</evidence>
<keyword evidence="1" id="KW-0645">Protease</keyword>
<dbReference type="PANTHER" id="PTHR40661">
    <property type="match status" value="1"/>
</dbReference>
<dbReference type="InterPro" id="IPR001387">
    <property type="entry name" value="Cro/C1-type_HTH"/>
</dbReference>
<dbReference type="InterPro" id="IPR039418">
    <property type="entry name" value="LexA-like"/>
</dbReference>
<dbReference type="CDD" id="cd00093">
    <property type="entry name" value="HTH_XRE"/>
    <property type="match status" value="1"/>
</dbReference>
<name>A0A6M7TJY4_9HYPH</name>
<dbReference type="PROSITE" id="PS00501">
    <property type="entry name" value="SPASE_I_1"/>
    <property type="match status" value="1"/>
</dbReference>
<dbReference type="CDD" id="cd06529">
    <property type="entry name" value="S24_LexA-like"/>
    <property type="match status" value="1"/>
</dbReference>
<dbReference type="PANTHER" id="PTHR40661:SF3">
    <property type="entry name" value="FELS-1 PROPHAGE TRANSCRIPTIONAL REGULATOR"/>
    <property type="match status" value="1"/>
</dbReference>
<comment type="caution">
    <text evidence="6">The sequence shown here is derived from an EMBL/GenBank/DDBJ whole genome shotgun (WGS) entry which is preliminary data.</text>
</comment>
<dbReference type="InterPro" id="IPR010982">
    <property type="entry name" value="Lambda_DNA-bd_dom_sf"/>
</dbReference>